<dbReference type="Proteomes" id="UP000029629">
    <property type="component" value="Unassembled WGS sequence"/>
</dbReference>
<dbReference type="InterPro" id="IPR011990">
    <property type="entry name" value="TPR-like_helical_dom_sf"/>
</dbReference>
<dbReference type="SUPFAM" id="SSF48452">
    <property type="entry name" value="TPR-like"/>
    <property type="match status" value="1"/>
</dbReference>
<proteinExistence type="predicted"/>
<evidence type="ECO:0000313" key="2">
    <source>
        <dbReference type="EMBL" id="KGF30346.1"/>
    </source>
</evidence>
<evidence type="ECO:0000313" key="3">
    <source>
        <dbReference type="Proteomes" id="UP000029629"/>
    </source>
</evidence>
<gene>
    <name evidence="2" type="ORF">HMPREF2130_07215</name>
</gene>
<sequence length="303" mass="32763">MNKRKIPLYIAFSFALSGLYAPVSAQYIPLTDLPEVPLQMNEGGQLIQAYPQGGAVPVSDELSLEIADSLNLEPLDQTLYDAPYGQISATPIEFQTLNQAATVPAGSTGTSGLTSSAPSNAATDGGWQGLANLLQKLEPKVDTSLPESRSQLSNRINALINTGRYQAALDEINKVFSSTGYIESPGEDVQLRFLEARAYSGLGQYQQALSRYKDLNSKYPELPEPYNNLAALQMSLGLLDEAHESLSMATTLRPNYGLAQRNLAMVHLLKAQQSFEIAAKQRVAGAAEAAQSIRQIIERGQSK</sequence>
<dbReference type="eggNOG" id="COG0457">
    <property type="taxonomic scope" value="Bacteria"/>
</dbReference>
<dbReference type="RefSeq" id="WP_036559542.1">
    <property type="nucleotide sequence ID" value="NZ_JRNI01000027.1"/>
</dbReference>
<reference evidence="2 3" key="1">
    <citation type="submission" date="2014-07" db="EMBL/GenBank/DDBJ databases">
        <authorList>
            <person name="McCorrison J."/>
            <person name="Sanka R."/>
            <person name="Torralba M."/>
            <person name="Gillis M."/>
            <person name="Haft D.H."/>
            <person name="Methe B."/>
            <person name="Sutton G."/>
            <person name="Nelson K.E."/>
        </authorList>
    </citation>
    <scope>NUCLEOTIDE SEQUENCE [LARGE SCALE GENOMIC DNA]</scope>
    <source>
        <strain evidence="2 3">DNF00040</strain>
    </source>
</reference>
<name>A0A095Z7Q2_9BURK</name>
<evidence type="ECO:0000256" key="1">
    <source>
        <dbReference type="SAM" id="SignalP"/>
    </source>
</evidence>
<protein>
    <submittedName>
        <fullName evidence="2">Uncharacterized protein</fullName>
    </submittedName>
</protein>
<dbReference type="Gene3D" id="1.25.40.10">
    <property type="entry name" value="Tetratricopeptide repeat domain"/>
    <property type="match status" value="1"/>
</dbReference>
<keyword evidence="1" id="KW-0732">Signal</keyword>
<accession>A0A095Z7Q2</accession>
<feature type="chain" id="PRO_5001915751" evidence="1">
    <location>
        <begin position="26"/>
        <end position="303"/>
    </location>
</feature>
<dbReference type="AlphaFoldDB" id="A0A095Z7Q2"/>
<comment type="caution">
    <text evidence="2">The sequence shown here is derived from an EMBL/GenBank/DDBJ whole genome shotgun (WGS) entry which is preliminary data.</text>
</comment>
<keyword evidence="3" id="KW-1185">Reference proteome</keyword>
<dbReference type="EMBL" id="JRNI01000027">
    <property type="protein sequence ID" value="KGF30346.1"/>
    <property type="molecule type" value="Genomic_DNA"/>
</dbReference>
<dbReference type="OrthoDB" id="5294075at2"/>
<organism evidence="2 3">
    <name type="scientific">Oligella urethralis DNF00040</name>
    <dbReference type="NCBI Taxonomy" id="1401065"/>
    <lineage>
        <taxon>Bacteria</taxon>
        <taxon>Pseudomonadati</taxon>
        <taxon>Pseudomonadota</taxon>
        <taxon>Betaproteobacteria</taxon>
        <taxon>Burkholderiales</taxon>
        <taxon>Alcaligenaceae</taxon>
        <taxon>Oligella</taxon>
    </lineage>
</organism>
<feature type="signal peptide" evidence="1">
    <location>
        <begin position="1"/>
        <end position="25"/>
    </location>
</feature>